<dbReference type="OrthoDB" id="711440at2"/>
<comment type="caution">
    <text evidence="2">The sequence shown here is derived from an EMBL/GenBank/DDBJ whole genome shotgun (WGS) entry which is preliminary data.</text>
</comment>
<feature type="region of interest" description="Disordered" evidence="1">
    <location>
        <begin position="1066"/>
        <end position="1087"/>
    </location>
</feature>
<dbReference type="NCBIfam" id="TIGR01643">
    <property type="entry name" value="YD_repeat_2x"/>
    <property type="match status" value="1"/>
</dbReference>
<evidence type="ECO:0000313" key="3">
    <source>
        <dbReference type="Proteomes" id="UP000306808"/>
    </source>
</evidence>
<evidence type="ECO:0000313" key="2">
    <source>
        <dbReference type="EMBL" id="TJZ62995.1"/>
    </source>
</evidence>
<organism evidence="2 3">
    <name type="scientific">Sphingobacterium olei</name>
    <dbReference type="NCBI Taxonomy" id="2571155"/>
    <lineage>
        <taxon>Bacteria</taxon>
        <taxon>Pseudomonadati</taxon>
        <taxon>Bacteroidota</taxon>
        <taxon>Sphingobacteriia</taxon>
        <taxon>Sphingobacteriales</taxon>
        <taxon>Sphingobacteriaceae</taxon>
        <taxon>Sphingobacterium</taxon>
    </lineage>
</organism>
<reference evidence="2 3" key="1">
    <citation type="submission" date="2019-04" db="EMBL/GenBank/DDBJ databases">
        <title>Sphingobacterium olei sp. nov., isolated from oil-contaminated soil.</title>
        <authorList>
            <person name="Liu B."/>
        </authorList>
    </citation>
    <scope>NUCLEOTIDE SEQUENCE [LARGE SCALE GENOMIC DNA]</scope>
    <source>
        <strain evidence="2 3">HAL-9</strain>
    </source>
</reference>
<dbReference type="RefSeq" id="WP_136899415.1">
    <property type="nucleotide sequence ID" value="NZ_SUME01000001.1"/>
</dbReference>
<dbReference type="EMBL" id="SUME01000001">
    <property type="protein sequence ID" value="TJZ62995.1"/>
    <property type="molecule type" value="Genomic_DNA"/>
</dbReference>
<protein>
    <recommendedName>
        <fullName evidence="4">RHS repeat protein</fullName>
    </recommendedName>
</protein>
<name>A0A4U0P6D6_9SPHI</name>
<evidence type="ECO:0000256" key="1">
    <source>
        <dbReference type="SAM" id="MobiDB-lite"/>
    </source>
</evidence>
<gene>
    <name evidence="2" type="ORF">FAZ15_01475</name>
</gene>
<proteinExistence type="predicted"/>
<dbReference type="InterPro" id="IPR006530">
    <property type="entry name" value="YD"/>
</dbReference>
<keyword evidence="3" id="KW-1185">Reference proteome</keyword>
<dbReference type="Gene3D" id="2.180.10.10">
    <property type="entry name" value="RHS repeat-associated core"/>
    <property type="match status" value="1"/>
</dbReference>
<evidence type="ECO:0008006" key="4">
    <source>
        <dbReference type="Google" id="ProtNLM"/>
    </source>
</evidence>
<dbReference type="AlphaFoldDB" id="A0A4U0P6D6"/>
<sequence length="1168" mass="131043">MNKTFYVLVILMSTLLLRKTCFSQDADKVRIFRPIPQSPRISALSKYINYPTGEASGVPAIDIPLFEIKIRDKVIPITLSYHASGIKVAEKETEVGLGWSIRGIGTIARCFGSVLDESAANGNFASPSYTFEQLLSKRNETDANARTQNFHELRDIINRTGKDMNADLFFYSTGRESGAFYRNGVPFFQMPFREMIINNTIPDLNGKFNFNISGDKLSYAFTSYSTISSTYIENVYGEDPIEAWHLTSIRTADDIRQVHIEYEPREIQELVYYQEQCIGKDFLFGTPTVGTQALSSSVKTFTDTITHLEQRVKKITTNDYTANFVYAAESGLLVHIIIRNPFTNEQVKLINFYYNDNDPDRDRTKLLALEFMSPTALELTERYSFQYSSRLLPDLSTGNGRHAQDVWGYFNNKSNTGLITSRTINGSALSLTGMTASDLATVHTIGNADRASSAEDMQAGILTSITSPYGGFEIFDYEQNKWEEQGTNIVKHGAGLRIKLIKKYDRDSTLLNETLYKYGKNEDGLGTFLQDESLSLKDYAAQSLYTYQNSAGASCSGNLDSWQAKFFGIGNFQAAYLQGMSIFYGHVTRYTGLNNTLAKTATIYDKDSTLNNVNTAIMNNTNYGIFNPVLTNINKLQEIIYGMDGPTTYKPIRKTLFNREKFFNQIDTLSFIYELKRFVEPPPSFCSGYTIGSSHMQQFGIYGYRYMGQISRAISETEITYGTSNLDSVVKVRNFEYGNLHPLYVKKIIETNVNGYSVEKWIDYIADVVNANSLGGTVLSNDELAAYLSMKNRGERWIPIQETILRNGTRMSMRRTLYKNWGGGLVMPQRIAEVKRTGAWENEFIFLKYDEVGNVLESKSRASLPTSFIVDTLGDHQLAVAQNATYNDIAFTSFETANHGNWSMHITPSIVDDFFAPTGSKVLSAANNKIIKAGLTPSKTYILSYWAKGTSAATVSGGAALLLQSRNGWQFYRRTISGVSQIELNSSLSDVFLDDLRLYPEGSFFTTYTYDKQGNISSMTDPAERITYYKFDWKGRMRLILDQNGHITTSICYNAAGQMIDCGQENGTAPGIDEQVEEDEEPYPQPPCPPPSVYETFYYATSSAAVCSQSSSLQVRALYFNPADSKYYSNCTYTLIPATGYYRGVSSTTYKYIVNGVQQATGSCLPPL</sequence>
<dbReference type="Proteomes" id="UP000306808">
    <property type="component" value="Unassembled WGS sequence"/>
</dbReference>
<accession>A0A4U0P6D6</accession>